<feature type="domain" description="GGDEF" evidence="3">
    <location>
        <begin position="328"/>
        <end position="459"/>
    </location>
</feature>
<dbReference type="Proteomes" id="UP000266178">
    <property type="component" value="Unassembled WGS sequence"/>
</dbReference>
<dbReference type="InterPro" id="IPR000160">
    <property type="entry name" value="GGDEF_dom"/>
</dbReference>
<dbReference type="Pfam" id="PF05228">
    <property type="entry name" value="CHASE4"/>
    <property type="match status" value="1"/>
</dbReference>
<dbReference type="CDD" id="cd01948">
    <property type="entry name" value="EAL"/>
    <property type="match status" value="1"/>
</dbReference>
<dbReference type="InterPro" id="IPR043128">
    <property type="entry name" value="Rev_trsase/Diguanyl_cyclase"/>
</dbReference>
<dbReference type="PANTHER" id="PTHR44757">
    <property type="entry name" value="DIGUANYLATE CYCLASE DGCP"/>
    <property type="match status" value="1"/>
</dbReference>
<keyword evidence="5" id="KW-1185">Reference proteome</keyword>
<dbReference type="Pfam" id="PF00990">
    <property type="entry name" value="GGDEF"/>
    <property type="match status" value="1"/>
</dbReference>
<keyword evidence="1" id="KW-0472">Membrane</keyword>
<proteinExistence type="predicted"/>
<dbReference type="SMART" id="SM00267">
    <property type="entry name" value="GGDEF"/>
    <property type="match status" value="1"/>
</dbReference>
<gene>
    <name evidence="4" type="ORF">Mgrana_00686</name>
</gene>
<organism evidence="4 5">
    <name type="scientific">Meiothermus granaticius NBRC 107808</name>
    <dbReference type="NCBI Taxonomy" id="1227551"/>
    <lineage>
        <taxon>Bacteria</taxon>
        <taxon>Thermotogati</taxon>
        <taxon>Deinococcota</taxon>
        <taxon>Deinococci</taxon>
        <taxon>Thermales</taxon>
        <taxon>Thermaceae</taxon>
        <taxon>Meiothermus</taxon>
    </lineage>
</organism>
<dbReference type="InterPro" id="IPR007892">
    <property type="entry name" value="CHASE4"/>
</dbReference>
<dbReference type="AlphaFoldDB" id="A0A399FBA9"/>
<dbReference type="CDD" id="cd01949">
    <property type="entry name" value="GGDEF"/>
    <property type="match status" value="1"/>
</dbReference>
<dbReference type="SMART" id="SM00052">
    <property type="entry name" value="EAL"/>
    <property type="match status" value="1"/>
</dbReference>
<keyword evidence="1" id="KW-0812">Transmembrane</keyword>
<dbReference type="SUPFAM" id="SSF55073">
    <property type="entry name" value="Nucleotide cyclase"/>
    <property type="match status" value="1"/>
</dbReference>
<sequence>MRRYQYFWVWMGAFVFLLAVTAIVRLVLEPSYLTLEAREVQNTLQRGQGLLLQNLKALESTTQDYAWWDDADRFVKGENPNFIADNFTADSLRNLHVEVIAFFSPTGKLLHASQLWPQDTRLSTPGPLTLQTLQLYKPGNGPRSTAGMLQIAGQVYLAVSSPVLPTSRSGTPVGYLVMTRRIDGPLLESLSQVLGSRMSLRPTAEPAPALQILGPNALLGSLPLHDLNGQTIAQLEVHLPRPVYAQMHQTTNSFMVALVLLALLTAGLLHYLLMRLEATQISYLENARRYIRQVEQLAFYDPLTGLANRRLLYQRGQDELAAAQAIGKPLSLLYLDLDRFKSINDALGHDVGDELLCKVTERLSQCVRPGDTLARLGGDEFALLLPQSHEAEAKEVAQRLIEALGQSFRVGEHRLNVGVSVGIASYPEHGNTLGELLQAADTAMYRAKALGSGFALYHPDHNPYSPERLELENDLHTAVRNNLLTLHYQPVLDLRVGQLEGYEALVRWVRKDSEVSPGLFIPLAEEGNLIYTLDQRVLEHSLSQLRSWTTQGLNPQLSVNLSTQSLHREGLTQQVEALITEFGVDPSRVMLEITETALVADLSRSQAVIRDFQAMGLRIAIDDFGSGYASLGYLRHLPVHRLKIDKSLVWQIGHSRRDEKLLAAILELGHSLDLEVLAEGVETLDQLEWLRTQGFDYAQGFLIGKPLPPSIAPTHLGLVSVGAG</sequence>
<feature type="transmembrane region" description="Helical" evidence="1">
    <location>
        <begin position="6"/>
        <end position="28"/>
    </location>
</feature>
<feature type="domain" description="EAL" evidence="2">
    <location>
        <begin position="468"/>
        <end position="720"/>
    </location>
</feature>
<dbReference type="InterPro" id="IPR029787">
    <property type="entry name" value="Nucleotide_cyclase"/>
</dbReference>
<evidence type="ECO:0000313" key="4">
    <source>
        <dbReference type="EMBL" id="RIH93430.1"/>
    </source>
</evidence>
<dbReference type="EMBL" id="QWLB01000006">
    <property type="protein sequence ID" value="RIH93430.1"/>
    <property type="molecule type" value="Genomic_DNA"/>
</dbReference>
<keyword evidence="1" id="KW-1133">Transmembrane helix</keyword>
<dbReference type="PROSITE" id="PS50887">
    <property type="entry name" value="GGDEF"/>
    <property type="match status" value="1"/>
</dbReference>
<protein>
    <submittedName>
        <fullName evidence="4">Putative signaling protein</fullName>
    </submittedName>
</protein>
<evidence type="ECO:0000256" key="1">
    <source>
        <dbReference type="SAM" id="Phobius"/>
    </source>
</evidence>
<evidence type="ECO:0000259" key="2">
    <source>
        <dbReference type="PROSITE" id="PS50883"/>
    </source>
</evidence>
<dbReference type="Gene3D" id="3.30.70.270">
    <property type="match status" value="1"/>
</dbReference>
<dbReference type="FunFam" id="3.30.70.270:FF:000001">
    <property type="entry name" value="Diguanylate cyclase domain protein"/>
    <property type="match status" value="1"/>
</dbReference>
<comment type="caution">
    <text evidence="4">The sequence shown here is derived from an EMBL/GenBank/DDBJ whole genome shotgun (WGS) entry which is preliminary data.</text>
</comment>
<accession>A0A399FBA9</accession>
<evidence type="ECO:0000313" key="5">
    <source>
        <dbReference type="Proteomes" id="UP000266178"/>
    </source>
</evidence>
<dbReference type="OrthoDB" id="9762141at2"/>
<evidence type="ECO:0000259" key="3">
    <source>
        <dbReference type="PROSITE" id="PS50887"/>
    </source>
</evidence>
<dbReference type="InterPro" id="IPR052155">
    <property type="entry name" value="Biofilm_reg_signaling"/>
</dbReference>
<dbReference type="SUPFAM" id="SSF141868">
    <property type="entry name" value="EAL domain-like"/>
    <property type="match status" value="1"/>
</dbReference>
<dbReference type="PROSITE" id="PS50883">
    <property type="entry name" value="EAL"/>
    <property type="match status" value="1"/>
</dbReference>
<dbReference type="InterPro" id="IPR035919">
    <property type="entry name" value="EAL_sf"/>
</dbReference>
<reference evidence="4 5" key="1">
    <citation type="submission" date="2018-08" db="EMBL/GenBank/DDBJ databases">
        <title>Meiothermus granaticius genome AF-68 sequencing project.</title>
        <authorList>
            <person name="Da Costa M.S."/>
            <person name="Albuquerque L."/>
            <person name="Raposo P."/>
            <person name="Froufe H.J.C."/>
            <person name="Barroso C.S."/>
            <person name="Egas C."/>
        </authorList>
    </citation>
    <scope>NUCLEOTIDE SEQUENCE [LARGE SCALE GENOMIC DNA]</scope>
    <source>
        <strain evidence="4 5">AF-68</strain>
    </source>
</reference>
<name>A0A399FBA9_9DEIN</name>
<dbReference type="Gene3D" id="3.20.20.450">
    <property type="entry name" value="EAL domain"/>
    <property type="match status" value="1"/>
</dbReference>
<dbReference type="NCBIfam" id="TIGR00254">
    <property type="entry name" value="GGDEF"/>
    <property type="match status" value="1"/>
</dbReference>
<dbReference type="InterPro" id="IPR001633">
    <property type="entry name" value="EAL_dom"/>
</dbReference>
<feature type="transmembrane region" description="Helical" evidence="1">
    <location>
        <begin position="254"/>
        <end position="273"/>
    </location>
</feature>
<dbReference type="PANTHER" id="PTHR44757:SF2">
    <property type="entry name" value="BIOFILM ARCHITECTURE MAINTENANCE PROTEIN MBAA"/>
    <property type="match status" value="1"/>
</dbReference>
<dbReference type="RefSeq" id="WP_119356205.1">
    <property type="nucleotide sequence ID" value="NZ_BJXM01000013.1"/>
</dbReference>
<dbReference type="Pfam" id="PF00563">
    <property type="entry name" value="EAL"/>
    <property type="match status" value="1"/>
</dbReference>